<evidence type="ECO:0000313" key="4">
    <source>
        <dbReference type="EMBL" id="QHA01771.1"/>
    </source>
</evidence>
<dbReference type="PANTHER" id="PTHR36566">
    <property type="entry name" value="NICKEL INSERTION PROTEIN-RELATED"/>
    <property type="match status" value="1"/>
</dbReference>
<dbReference type="Proteomes" id="UP000430508">
    <property type="component" value="Chromosome"/>
</dbReference>
<reference evidence="4 5" key="1">
    <citation type="submission" date="2019-12" db="EMBL/GenBank/DDBJ databases">
        <title>Sequence classification of anaerobic respiratory reductive dehalogenases: First we see many, then we see few.</title>
        <authorList>
            <person name="Molenda O."/>
            <person name="Puentes Jacome L.A."/>
            <person name="Cao X."/>
            <person name="Nesbo C.L."/>
            <person name="Tang S."/>
            <person name="Morson N."/>
            <person name="Patron J."/>
            <person name="Lomheim L."/>
            <person name="Wishart D.S."/>
            <person name="Edwards E.A."/>
        </authorList>
    </citation>
    <scope>NUCLEOTIDE SEQUENCE [LARGE SCALE GENOMIC DNA]</scope>
    <source>
        <strain evidence="4 5">12DCA</strain>
    </source>
</reference>
<dbReference type="GO" id="GO:0051604">
    <property type="term" value="P:protein maturation"/>
    <property type="evidence" value="ECO:0007669"/>
    <property type="project" value="UniProtKB-UniRule"/>
</dbReference>
<protein>
    <recommendedName>
        <fullName evidence="3">Pyridinium-3,5-bisthiocarboxylic acid mononucleotide nickel insertion protein</fullName>
        <shortName evidence="3">P2TMN nickel insertion protein</shortName>
        <ecNumber evidence="3">4.99.1.12</ecNumber>
    </recommendedName>
    <alternativeName>
        <fullName evidence="3">Nickel-pincer cofactor biosynthesis protein LarC</fullName>
    </alternativeName>
</protein>
<evidence type="ECO:0000313" key="5">
    <source>
        <dbReference type="Proteomes" id="UP000430508"/>
    </source>
</evidence>
<name>A0A857DM24_9FIRM</name>
<dbReference type="RefSeq" id="WP_019225028.1">
    <property type="nucleotide sequence ID" value="NZ_CP046996.1"/>
</dbReference>
<dbReference type="Gene3D" id="3.30.70.1380">
    <property type="entry name" value="Transcriptional regulatory protein pf0864 domain like"/>
    <property type="match status" value="1"/>
</dbReference>
<dbReference type="Pfam" id="PF01969">
    <property type="entry name" value="Ni_insertion"/>
    <property type="match status" value="1"/>
</dbReference>
<organism evidence="4 5">
    <name type="scientific">Dehalobacter restrictus</name>
    <dbReference type="NCBI Taxonomy" id="55583"/>
    <lineage>
        <taxon>Bacteria</taxon>
        <taxon>Bacillati</taxon>
        <taxon>Bacillota</taxon>
        <taxon>Clostridia</taxon>
        <taxon>Eubacteriales</taxon>
        <taxon>Desulfitobacteriaceae</taxon>
        <taxon>Dehalobacter</taxon>
    </lineage>
</organism>
<dbReference type="Gene3D" id="3.10.20.300">
    <property type="entry name" value="mk0293 like domain"/>
    <property type="match status" value="1"/>
</dbReference>
<keyword evidence="2 3" id="KW-0456">Lyase</keyword>
<proteinExistence type="inferred from homology"/>
<gene>
    <name evidence="3 4" type="primary">larC</name>
    <name evidence="4" type="ORF">GQ588_14540</name>
</gene>
<dbReference type="EC" id="4.99.1.12" evidence="3"/>
<dbReference type="AlphaFoldDB" id="A0A857DM24"/>
<dbReference type="HAMAP" id="MF_01074">
    <property type="entry name" value="LarC"/>
    <property type="match status" value="1"/>
</dbReference>
<evidence type="ECO:0000256" key="2">
    <source>
        <dbReference type="ARBA" id="ARBA00023239"/>
    </source>
</evidence>
<dbReference type="PANTHER" id="PTHR36566:SF1">
    <property type="entry name" value="PYRIDINIUM-3,5-BISTHIOCARBOXYLIC ACID MONONUCLEOTIDE NICKEL INSERTION PROTEIN"/>
    <property type="match status" value="1"/>
</dbReference>
<evidence type="ECO:0000256" key="3">
    <source>
        <dbReference type="HAMAP-Rule" id="MF_01074"/>
    </source>
</evidence>
<comment type="catalytic activity">
    <reaction evidence="3">
        <text>Ni(II)-pyridinium-3,5-bisthiocarboxylate mononucleotide = pyridinium-3,5-bisthiocarboxylate mononucleotide + Ni(2+)</text>
        <dbReference type="Rhea" id="RHEA:54784"/>
        <dbReference type="ChEBI" id="CHEBI:49786"/>
        <dbReference type="ChEBI" id="CHEBI:137372"/>
        <dbReference type="ChEBI" id="CHEBI:137373"/>
        <dbReference type="EC" id="4.99.1.12"/>
    </reaction>
</comment>
<comment type="similarity">
    <text evidence="3">Belongs to the LarC family.</text>
</comment>
<evidence type="ECO:0000256" key="1">
    <source>
        <dbReference type="ARBA" id="ARBA00022596"/>
    </source>
</evidence>
<dbReference type="NCBIfam" id="TIGR00299">
    <property type="entry name" value="nickel pincer cofactor biosynthesis protein LarC"/>
    <property type="match status" value="1"/>
</dbReference>
<sequence length="411" mass="45510">MKVIYYDCFSGISGDMNLGAMLDLGVPEDHLLAELAKLQINEQYTMNICSESKHGIEGTRVEITVGDPVSHHSGQQARTLADITKMIRESDLSAAVKDRSIRTFAILADAEARVHGIKADQVHFHEVGAVDAILDIVGSAVCLEYLQADRIIASKVELGGGFVRCKHGLLPVPAPAVTELLQGVPVKTGIVPFETTTPTGAAILAANVQEYTDNADLIIHRTGYGIGRRDLEIPNILRVYLGERAEKTAPGFRQQERQWMLETNIDDMNPEFYEYIEEKMVAVGALDVFKTPVIMKKGRPGSKLSALVNKEGISAVGEVILRETSAIGLRSYPVEKTMLCRENMLVQTRYGPVNVKCSYLDAERIKSKPEYEDCKRLAREHNLPLSEIYAEVYRLLPKGNRSGTLDQERKN</sequence>
<dbReference type="InterPro" id="IPR002822">
    <property type="entry name" value="Ni_insertion"/>
</dbReference>
<dbReference type="GO" id="GO:0016829">
    <property type="term" value="F:lyase activity"/>
    <property type="evidence" value="ECO:0007669"/>
    <property type="project" value="UniProtKB-UniRule"/>
</dbReference>
<comment type="function">
    <text evidence="3">Involved in the biosynthesis of a nickel-pincer cofactor ((SCS)Ni(II) pincer complex). Binds Ni(2+), and functions in nickel delivery to pyridinium-3,5-bisthiocarboxylic acid mononucleotide (P2TMN), to form the mature cofactor. Is thus probably required for the activation of nickel-pincer cofactor-dependent enzymes.</text>
</comment>
<keyword evidence="1 3" id="KW-0533">Nickel</keyword>
<accession>A0A857DM24</accession>
<dbReference type="EMBL" id="CP046996">
    <property type="protein sequence ID" value="QHA01771.1"/>
    <property type="molecule type" value="Genomic_DNA"/>
</dbReference>
<dbReference type="GO" id="GO:0016151">
    <property type="term" value="F:nickel cation binding"/>
    <property type="evidence" value="ECO:0007669"/>
    <property type="project" value="UniProtKB-UniRule"/>
</dbReference>